<proteinExistence type="predicted"/>
<keyword evidence="2" id="KW-1185">Reference proteome</keyword>
<evidence type="ECO:0000313" key="2">
    <source>
        <dbReference type="Proteomes" id="UP000661607"/>
    </source>
</evidence>
<dbReference type="EMBL" id="JADBEF010000001">
    <property type="protein sequence ID" value="MBE1562621.1"/>
    <property type="molecule type" value="Genomic_DNA"/>
</dbReference>
<protein>
    <submittedName>
        <fullName evidence="1">Uncharacterized protein</fullName>
    </submittedName>
</protein>
<gene>
    <name evidence="1" type="ORF">H4W81_005400</name>
</gene>
<comment type="caution">
    <text evidence="1">The sequence shown here is derived from an EMBL/GenBank/DDBJ whole genome shotgun (WGS) entry which is preliminary data.</text>
</comment>
<dbReference type="Proteomes" id="UP000661607">
    <property type="component" value="Unassembled WGS sequence"/>
</dbReference>
<reference evidence="1 2" key="1">
    <citation type="submission" date="2020-10" db="EMBL/GenBank/DDBJ databases">
        <title>Sequencing the genomes of 1000 actinobacteria strains.</title>
        <authorList>
            <person name="Klenk H.-P."/>
        </authorList>
    </citation>
    <scope>NUCLEOTIDE SEQUENCE [LARGE SCALE GENOMIC DNA]</scope>
    <source>
        <strain evidence="1 2">DSM 43748</strain>
    </source>
</reference>
<accession>A0ABR9KKS8</accession>
<dbReference type="RefSeq" id="WP_192777323.1">
    <property type="nucleotide sequence ID" value="NZ_BAAASY010000002.1"/>
</dbReference>
<sequence length="60" mass="6241">MSLLIRRPPPGWTSQGRAAVATFPVPAVLARRMPPVVTVSPAVLAVLTCRAPPPSTPDLG</sequence>
<organism evidence="1 2">
    <name type="scientific">Nonomuraea africana</name>
    <dbReference type="NCBI Taxonomy" id="46171"/>
    <lineage>
        <taxon>Bacteria</taxon>
        <taxon>Bacillati</taxon>
        <taxon>Actinomycetota</taxon>
        <taxon>Actinomycetes</taxon>
        <taxon>Streptosporangiales</taxon>
        <taxon>Streptosporangiaceae</taxon>
        <taxon>Nonomuraea</taxon>
    </lineage>
</organism>
<evidence type="ECO:0000313" key="1">
    <source>
        <dbReference type="EMBL" id="MBE1562621.1"/>
    </source>
</evidence>
<name>A0ABR9KKS8_9ACTN</name>